<accession>A0ABY4T7R4</accession>
<gene>
    <name evidence="1" type="ORF">MW084_02110</name>
</gene>
<name>A0ABY4T7R4_9ACTN</name>
<sequence>MRLDRGATGFCGPGGEPANETDLTLFRSACWEAARRIGGRVGELPPAGASSFHSAAITSRAEELVVLCHAHLPVVAFTEPRPVPGQPLTRFVNPPPWADAFTAFGFRCLQVEDLSLPMSTVDVAELAEAELTQIRYWRPQSLGDLVFNWWD</sequence>
<reference evidence="1" key="1">
    <citation type="submission" date="2022-04" db="EMBL/GenBank/DDBJ databases">
        <title>Systematic whole-genome sequencing reveals an unexpected diversity among actinomycetoma pathogens and provides insights into their antibacterial susceptibilities.</title>
        <authorList>
            <person name="Watson A.K."/>
            <person name="Kepplinger B."/>
            <person name="Bakhiet S.M."/>
            <person name="Mhmoud N.A."/>
            <person name="Chapman J."/>
            <person name="Allenby N."/>
            <person name="Mickiewicz K."/>
            <person name="Goodfellow M."/>
            <person name="Fahal A.H."/>
            <person name="Errington J."/>
        </authorList>
    </citation>
    <scope>NUCLEOTIDE SEQUENCE</scope>
    <source>
        <strain evidence="1">SD 504</strain>
    </source>
</reference>
<dbReference type="Proteomes" id="UP001056383">
    <property type="component" value="Chromosome"/>
</dbReference>
<organism evidence="1 2">
    <name type="scientific">Streptomyces sudanensis</name>
    <dbReference type="NCBI Taxonomy" id="436397"/>
    <lineage>
        <taxon>Bacteria</taxon>
        <taxon>Bacillati</taxon>
        <taxon>Actinomycetota</taxon>
        <taxon>Actinomycetes</taxon>
        <taxon>Kitasatosporales</taxon>
        <taxon>Streptomycetaceae</taxon>
        <taxon>Streptomyces</taxon>
    </lineage>
</organism>
<dbReference type="RefSeq" id="WP_029553636.1">
    <property type="nucleotide sequence ID" value="NZ_CP095474.1"/>
</dbReference>
<keyword evidence="2" id="KW-1185">Reference proteome</keyword>
<dbReference type="EMBL" id="CP095474">
    <property type="protein sequence ID" value="URN14916.1"/>
    <property type="molecule type" value="Genomic_DNA"/>
</dbReference>
<protein>
    <submittedName>
        <fullName evidence="1">Uncharacterized protein</fullName>
    </submittedName>
</protein>
<evidence type="ECO:0000313" key="1">
    <source>
        <dbReference type="EMBL" id="URN14916.1"/>
    </source>
</evidence>
<proteinExistence type="predicted"/>
<evidence type="ECO:0000313" key="2">
    <source>
        <dbReference type="Proteomes" id="UP001056383"/>
    </source>
</evidence>